<name>A0A5B9DF63_9ARCH</name>
<gene>
    <name evidence="1" type="ORF">DSAG12_03612</name>
</gene>
<protein>
    <submittedName>
        <fullName evidence="1">Uncharacterized protein</fullName>
    </submittedName>
</protein>
<reference evidence="1" key="1">
    <citation type="journal article" date="2020" name="Nature">
        <title>Isolation of an archaeon at the prokaryote-eukaryote interface.</title>
        <authorList>
            <person name="Imachi H."/>
            <person name="Nobu M.K."/>
            <person name="Nakahara N."/>
            <person name="Morono Y."/>
            <person name="Ogawara M."/>
            <person name="Takaki Y."/>
            <person name="Takano Y."/>
            <person name="Uematsu K."/>
            <person name="Ikuta T."/>
            <person name="Ito M."/>
            <person name="Matsui Y."/>
            <person name="Miyazaki M."/>
            <person name="Murata K."/>
            <person name="Saito Y."/>
            <person name="Sakai S."/>
            <person name="Song C."/>
            <person name="Tasumi E."/>
            <person name="Yamanaka Y."/>
            <person name="Yamaguchi T."/>
            <person name="Kamagata Y."/>
            <person name="Tamaki H."/>
            <person name="Takai K."/>
        </authorList>
    </citation>
    <scope>NUCLEOTIDE SEQUENCE [LARGE SCALE GENOMIC DNA]</scope>
    <source>
        <strain evidence="1">MK-D1</strain>
    </source>
</reference>
<evidence type="ECO:0000313" key="1">
    <source>
        <dbReference type="EMBL" id="QEE17774.1"/>
    </source>
</evidence>
<sequence length="155" mass="19013">MKKQRKKRPEYEKLVKIVKLIQSLNLDKLEKELDFGIPKNEWKINQKKIRKFLEEDVENFYGFLENYTYEGNLDIEVKKRYEENILMENYLKFMKISEDLIFIDYDKLDYELDIDNNPNAVNDDKMEEFYVELSGSYHTLKTLYEKYFEDEEKNV</sequence>
<dbReference type="AlphaFoldDB" id="A0A5B9DF63"/>
<accession>A0A5B9DF63</accession>
<dbReference type="EMBL" id="CP042905">
    <property type="protein sequence ID" value="QEE17774.1"/>
    <property type="molecule type" value="Genomic_DNA"/>
</dbReference>
<organism evidence="1">
    <name type="scientific">Promethearchaeum syntrophicum</name>
    <dbReference type="NCBI Taxonomy" id="2594042"/>
    <lineage>
        <taxon>Archaea</taxon>
        <taxon>Promethearchaeati</taxon>
        <taxon>Promethearchaeota</taxon>
        <taxon>Promethearchaeia</taxon>
        <taxon>Promethearchaeales</taxon>
        <taxon>Promethearchaeaceae</taxon>
        <taxon>Promethearchaeum</taxon>
    </lineage>
</organism>
<proteinExistence type="predicted"/>